<evidence type="ECO:0000259" key="6">
    <source>
        <dbReference type="Pfam" id="PF04542"/>
    </source>
</evidence>
<dbReference type="GO" id="GO:0016987">
    <property type="term" value="F:sigma factor activity"/>
    <property type="evidence" value="ECO:0007669"/>
    <property type="project" value="UniProtKB-KW"/>
</dbReference>
<gene>
    <name evidence="8" type="ORF">Cflav_PD5160</name>
</gene>
<evidence type="ECO:0000256" key="2">
    <source>
        <dbReference type="ARBA" id="ARBA00023015"/>
    </source>
</evidence>
<feature type="domain" description="RNA polymerase sigma factor 70 region 4 type 2" evidence="7">
    <location>
        <begin position="105"/>
        <end position="156"/>
    </location>
</feature>
<dbReference type="Gene3D" id="1.10.10.10">
    <property type="entry name" value="Winged helix-like DNA-binding domain superfamily/Winged helix DNA-binding domain"/>
    <property type="match status" value="1"/>
</dbReference>
<dbReference type="InterPro" id="IPR036388">
    <property type="entry name" value="WH-like_DNA-bd_sf"/>
</dbReference>
<keyword evidence="5" id="KW-0804">Transcription</keyword>
<dbReference type="InterPro" id="IPR039425">
    <property type="entry name" value="RNA_pol_sigma-70-like"/>
</dbReference>
<dbReference type="AlphaFoldDB" id="B9XC57"/>
<dbReference type="InterPro" id="IPR007627">
    <property type="entry name" value="RNA_pol_sigma70_r2"/>
</dbReference>
<evidence type="ECO:0000256" key="5">
    <source>
        <dbReference type="ARBA" id="ARBA00023163"/>
    </source>
</evidence>
<protein>
    <submittedName>
        <fullName evidence="8">RNA polymerase, sigma-24 subunit, ECF subfamily</fullName>
    </submittedName>
</protein>
<dbReference type="InterPro" id="IPR013325">
    <property type="entry name" value="RNA_pol_sigma_r2"/>
</dbReference>
<dbReference type="NCBIfam" id="TIGR02937">
    <property type="entry name" value="sigma70-ECF"/>
    <property type="match status" value="1"/>
</dbReference>
<dbReference type="EMBL" id="ABOX02000004">
    <property type="protein sequence ID" value="EEF62525.1"/>
    <property type="molecule type" value="Genomic_DNA"/>
</dbReference>
<evidence type="ECO:0000256" key="4">
    <source>
        <dbReference type="ARBA" id="ARBA00023125"/>
    </source>
</evidence>
<evidence type="ECO:0000313" key="8">
    <source>
        <dbReference type="EMBL" id="EEF62525.1"/>
    </source>
</evidence>
<dbReference type="SUPFAM" id="SSF88659">
    <property type="entry name" value="Sigma3 and sigma4 domains of RNA polymerase sigma factors"/>
    <property type="match status" value="1"/>
</dbReference>
<name>B9XC57_PEDPL</name>
<dbReference type="GO" id="GO:0006352">
    <property type="term" value="P:DNA-templated transcription initiation"/>
    <property type="evidence" value="ECO:0007669"/>
    <property type="project" value="InterPro"/>
</dbReference>
<evidence type="ECO:0000313" key="9">
    <source>
        <dbReference type="Proteomes" id="UP000003688"/>
    </source>
</evidence>
<dbReference type="STRING" id="320771.Cflav_PD5160"/>
<proteinExistence type="inferred from homology"/>
<dbReference type="Gene3D" id="1.10.1740.10">
    <property type="match status" value="1"/>
</dbReference>
<feature type="domain" description="RNA polymerase sigma-70 region 2" evidence="6">
    <location>
        <begin position="10"/>
        <end position="74"/>
    </location>
</feature>
<evidence type="ECO:0000259" key="7">
    <source>
        <dbReference type="Pfam" id="PF08281"/>
    </source>
</evidence>
<dbReference type="Pfam" id="PF04542">
    <property type="entry name" value="Sigma70_r2"/>
    <property type="match status" value="1"/>
</dbReference>
<reference evidence="8 9" key="1">
    <citation type="journal article" date="2011" name="J. Bacteriol.">
        <title>Genome sequence of 'Pedosphaera parvula' Ellin514, an aerobic Verrucomicrobial isolate from pasture soil.</title>
        <authorList>
            <person name="Kant R."/>
            <person name="van Passel M.W."/>
            <person name="Sangwan P."/>
            <person name="Palva A."/>
            <person name="Lucas S."/>
            <person name="Copeland A."/>
            <person name="Lapidus A."/>
            <person name="Glavina Del Rio T."/>
            <person name="Dalin E."/>
            <person name="Tice H."/>
            <person name="Bruce D."/>
            <person name="Goodwin L."/>
            <person name="Pitluck S."/>
            <person name="Chertkov O."/>
            <person name="Larimer F.W."/>
            <person name="Land M.L."/>
            <person name="Hauser L."/>
            <person name="Brettin T.S."/>
            <person name="Detter J.C."/>
            <person name="Han S."/>
            <person name="de Vos W.M."/>
            <person name="Janssen P.H."/>
            <person name="Smidt H."/>
        </authorList>
    </citation>
    <scope>NUCLEOTIDE SEQUENCE [LARGE SCALE GENOMIC DNA]</scope>
    <source>
        <strain evidence="8 9">Ellin514</strain>
    </source>
</reference>
<sequence>MSEVMDFESLVTLYYGSLYQFAFSLTRTEADACDLTQQTFYIWAKKGHQLRDASKVKTWLFTTLHREFLNMRRKVVRFPHYELGEMDHELPSISPAMVNAIDSARVVELLAQVAEPYHAPLSLFYMEDCSYKEIAEILDVPLGTVQSRISRGMNQLQQLISEVHASGKAAGKEAHGER</sequence>
<dbReference type="PANTHER" id="PTHR43133">
    <property type="entry name" value="RNA POLYMERASE ECF-TYPE SIGMA FACTO"/>
    <property type="match status" value="1"/>
</dbReference>
<keyword evidence="4" id="KW-0238">DNA-binding</keyword>
<dbReference type="PANTHER" id="PTHR43133:SF8">
    <property type="entry name" value="RNA POLYMERASE SIGMA FACTOR HI_1459-RELATED"/>
    <property type="match status" value="1"/>
</dbReference>
<dbReference type="InterPro" id="IPR013324">
    <property type="entry name" value="RNA_pol_sigma_r3/r4-like"/>
</dbReference>
<keyword evidence="2" id="KW-0805">Transcription regulation</keyword>
<dbReference type="SUPFAM" id="SSF88946">
    <property type="entry name" value="Sigma2 domain of RNA polymerase sigma factors"/>
    <property type="match status" value="1"/>
</dbReference>
<dbReference type="InterPro" id="IPR014284">
    <property type="entry name" value="RNA_pol_sigma-70_dom"/>
</dbReference>
<dbReference type="OrthoDB" id="9795666at2"/>
<organism evidence="8 9">
    <name type="scientific">Pedosphaera parvula (strain Ellin514)</name>
    <dbReference type="NCBI Taxonomy" id="320771"/>
    <lineage>
        <taxon>Bacteria</taxon>
        <taxon>Pseudomonadati</taxon>
        <taxon>Verrucomicrobiota</taxon>
        <taxon>Pedosphaerae</taxon>
        <taxon>Pedosphaerales</taxon>
        <taxon>Pedosphaeraceae</taxon>
        <taxon>Pedosphaera</taxon>
    </lineage>
</organism>
<dbReference type="Proteomes" id="UP000003688">
    <property type="component" value="Unassembled WGS sequence"/>
</dbReference>
<evidence type="ECO:0000256" key="3">
    <source>
        <dbReference type="ARBA" id="ARBA00023082"/>
    </source>
</evidence>
<comment type="similarity">
    <text evidence="1">Belongs to the sigma-70 factor family. ECF subfamily.</text>
</comment>
<comment type="caution">
    <text evidence="8">The sequence shown here is derived from an EMBL/GenBank/DDBJ whole genome shotgun (WGS) entry which is preliminary data.</text>
</comment>
<dbReference type="GO" id="GO:0003677">
    <property type="term" value="F:DNA binding"/>
    <property type="evidence" value="ECO:0007669"/>
    <property type="project" value="UniProtKB-KW"/>
</dbReference>
<keyword evidence="3" id="KW-0731">Sigma factor</keyword>
<evidence type="ECO:0000256" key="1">
    <source>
        <dbReference type="ARBA" id="ARBA00010641"/>
    </source>
</evidence>
<dbReference type="CDD" id="cd06171">
    <property type="entry name" value="Sigma70_r4"/>
    <property type="match status" value="1"/>
</dbReference>
<dbReference type="InterPro" id="IPR013249">
    <property type="entry name" value="RNA_pol_sigma70_r4_t2"/>
</dbReference>
<accession>B9XC57</accession>
<keyword evidence="9" id="KW-1185">Reference proteome</keyword>
<dbReference type="Pfam" id="PF08281">
    <property type="entry name" value="Sigma70_r4_2"/>
    <property type="match status" value="1"/>
</dbReference>